<dbReference type="InterPro" id="IPR028082">
    <property type="entry name" value="Peripla_BP_I"/>
</dbReference>
<comment type="caution">
    <text evidence="6">The sequence shown here is derived from an EMBL/GenBank/DDBJ whole genome shotgun (WGS) entry which is preliminary data.</text>
</comment>
<dbReference type="Gene3D" id="1.10.260.40">
    <property type="entry name" value="lambda repressor-like DNA-binding domains"/>
    <property type="match status" value="1"/>
</dbReference>
<dbReference type="AlphaFoldDB" id="A0A8J3GDL3"/>
<keyword evidence="7" id="KW-1185">Reference proteome</keyword>
<dbReference type="PROSITE" id="PS50932">
    <property type="entry name" value="HTH_LACI_2"/>
    <property type="match status" value="1"/>
</dbReference>
<feature type="domain" description="HTH lacI-type" evidence="5">
    <location>
        <begin position="4"/>
        <end position="58"/>
    </location>
</feature>
<dbReference type="InterPro" id="IPR000843">
    <property type="entry name" value="HTH_LacI"/>
</dbReference>
<evidence type="ECO:0000259" key="5">
    <source>
        <dbReference type="PROSITE" id="PS50932"/>
    </source>
</evidence>
<dbReference type="Pfam" id="PF00356">
    <property type="entry name" value="LacI"/>
    <property type="match status" value="1"/>
</dbReference>
<dbReference type="EMBL" id="BMXG01000002">
    <property type="protein sequence ID" value="GHB92447.1"/>
    <property type="molecule type" value="Genomic_DNA"/>
</dbReference>
<dbReference type="GO" id="GO:0003700">
    <property type="term" value="F:DNA-binding transcription factor activity"/>
    <property type="evidence" value="ECO:0007669"/>
    <property type="project" value="TreeGrafter"/>
</dbReference>
<dbReference type="PANTHER" id="PTHR30146:SF148">
    <property type="entry name" value="HTH-TYPE TRANSCRIPTIONAL REPRESSOR PURR-RELATED"/>
    <property type="match status" value="1"/>
</dbReference>
<name>A0A8J3GDL3_9BACT</name>
<dbReference type="GO" id="GO:0000976">
    <property type="term" value="F:transcription cis-regulatory region binding"/>
    <property type="evidence" value="ECO:0007669"/>
    <property type="project" value="TreeGrafter"/>
</dbReference>
<organism evidence="6 7">
    <name type="scientific">Cerasicoccus arenae</name>
    <dbReference type="NCBI Taxonomy" id="424488"/>
    <lineage>
        <taxon>Bacteria</taxon>
        <taxon>Pseudomonadati</taxon>
        <taxon>Verrucomicrobiota</taxon>
        <taxon>Opitutia</taxon>
        <taxon>Puniceicoccales</taxon>
        <taxon>Cerasicoccaceae</taxon>
        <taxon>Cerasicoccus</taxon>
    </lineage>
</organism>
<accession>A0A8J3GDL3</accession>
<keyword evidence="2" id="KW-0805">Transcription regulation</keyword>
<keyword evidence="3" id="KW-0238">DNA-binding</keyword>
<dbReference type="Pfam" id="PF00532">
    <property type="entry name" value="Peripla_BP_1"/>
    <property type="match status" value="1"/>
</dbReference>
<dbReference type="SUPFAM" id="SSF47413">
    <property type="entry name" value="lambda repressor-like DNA-binding domains"/>
    <property type="match status" value="1"/>
</dbReference>
<dbReference type="PANTHER" id="PTHR30146">
    <property type="entry name" value="LACI-RELATED TRANSCRIPTIONAL REPRESSOR"/>
    <property type="match status" value="1"/>
</dbReference>
<protein>
    <submittedName>
        <fullName evidence="6">LacI family transcriptional regulator</fullName>
    </submittedName>
</protein>
<evidence type="ECO:0000256" key="1">
    <source>
        <dbReference type="ARBA" id="ARBA00022491"/>
    </source>
</evidence>
<dbReference type="Proteomes" id="UP000642829">
    <property type="component" value="Unassembled WGS sequence"/>
</dbReference>
<evidence type="ECO:0000256" key="4">
    <source>
        <dbReference type="ARBA" id="ARBA00023163"/>
    </source>
</evidence>
<keyword evidence="1" id="KW-0678">Repressor</keyword>
<reference evidence="6" key="2">
    <citation type="submission" date="2020-09" db="EMBL/GenBank/DDBJ databases">
        <authorList>
            <person name="Sun Q."/>
            <person name="Kim S."/>
        </authorList>
    </citation>
    <scope>NUCLEOTIDE SEQUENCE</scope>
    <source>
        <strain evidence="6">KCTC 12870</strain>
    </source>
</reference>
<evidence type="ECO:0000313" key="6">
    <source>
        <dbReference type="EMBL" id="GHB92447.1"/>
    </source>
</evidence>
<dbReference type="SUPFAM" id="SSF53822">
    <property type="entry name" value="Periplasmic binding protein-like I"/>
    <property type="match status" value="1"/>
</dbReference>
<dbReference type="Gene3D" id="3.40.50.2300">
    <property type="match status" value="1"/>
</dbReference>
<dbReference type="CDD" id="cd01392">
    <property type="entry name" value="HTH_LacI"/>
    <property type="match status" value="1"/>
</dbReference>
<sequence>MAQVSQRDIAKALQISPMTVSLALRNSPRLSDATRLRVQEAAESMGYQADPGLSALNNWRRNRVIRERNTTIAFLTNWNTANRWRKSYVNDFFGGAKESAAKRGYHLEPLWLGEYPTSKRATEVLRARGIRGLLIAPLQNEVGSIELDWNHFATVAVGPSLSSPRVHRAIHDYASGMRDVMKNLMQLGYRKIALGLPARIDEITEHTISDTFLATIQRYPELSESQLAGQGEESSSAANAWLRKHRPEVIITMGSMFPIALNTYGWKIPEEIAHVALRLPIRGNGRTAGITYASHEIGAVAIAKLDSLLQVNELGLPEHPVNLTVRGQWRDGDSVR</sequence>
<dbReference type="RefSeq" id="WP_189511432.1">
    <property type="nucleotide sequence ID" value="NZ_BMXG01000002.1"/>
</dbReference>
<dbReference type="InterPro" id="IPR010982">
    <property type="entry name" value="Lambda_DNA-bd_dom_sf"/>
</dbReference>
<dbReference type="InterPro" id="IPR001761">
    <property type="entry name" value="Peripla_BP/Lac1_sug-bd_dom"/>
</dbReference>
<evidence type="ECO:0000313" key="7">
    <source>
        <dbReference type="Proteomes" id="UP000642829"/>
    </source>
</evidence>
<evidence type="ECO:0000256" key="3">
    <source>
        <dbReference type="ARBA" id="ARBA00023125"/>
    </source>
</evidence>
<proteinExistence type="predicted"/>
<reference evidence="6" key="1">
    <citation type="journal article" date="2014" name="Int. J. Syst. Evol. Microbiol.">
        <title>Complete genome sequence of Corynebacterium casei LMG S-19264T (=DSM 44701T), isolated from a smear-ripened cheese.</title>
        <authorList>
            <consortium name="US DOE Joint Genome Institute (JGI-PGF)"/>
            <person name="Walter F."/>
            <person name="Albersmeier A."/>
            <person name="Kalinowski J."/>
            <person name="Ruckert C."/>
        </authorList>
    </citation>
    <scope>NUCLEOTIDE SEQUENCE</scope>
    <source>
        <strain evidence="6">KCTC 12870</strain>
    </source>
</reference>
<dbReference type="SMART" id="SM00354">
    <property type="entry name" value="HTH_LACI"/>
    <property type="match status" value="1"/>
</dbReference>
<gene>
    <name evidence="6" type="primary">rbsR</name>
    <name evidence="6" type="ORF">GCM10007047_04460</name>
</gene>
<evidence type="ECO:0000256" key="2">
    <source>
        <dbReference type="ARBA" id="ARBA00023015"/>
    </source>
</evidence>
<keyword evidence="4" id="KW-0804">Transcription</keyword>